<name>A0A3N4US47_9RHOB</name>
<dbReference type="RefSeq" id="WP_123791712.1">
    <property type="nucleotide sequence ID" value="NZ_RKQK01000001.1"/>
</dbReference>
<dbReference type="EMBL" id="RKQK01000001">
    <property type="protein sequence ID" value="RPE71505.1"/>
    <property type="molecule type" value="Genomic_DNA"/>
</dbReference>
<evidence type="ECO:0000313" key="2">
    <source>
        <dbReference type="Proteomes" id="UP000269689"/>
    </source>
</evidence>
<protein>
    <submittedName>
        <fullName evidence="1">Uncharacterized protein</fullName>
    </submittedName>
</protein>
<accession>A0A3N4US47</accession>
<dbReference type="AlphaFoldDB" id="A0A3N4US47"/>
<dbReference type="Proteomes" id="UP000269689">
    <property type="component" value="Unassembled WGS sequence"/>
</dbReference>
<organism evidence="1 2">
    <name type="scientific">Pacificibacter maritimus</name>
    <dbReference type="NCBI Taxonomy" id="762213"/>
    <lineage>
        <taxon>Bacteria</taxon>
        <taxon>Pseudomonadati</taxon>
        <taxon>Pseudomonadota</taxon>
        <taxon>Alphaproteobacteria</taxon>
        <taxon>Rhodobacterales</taxon>
        <taxon>Roseobacteraceae</taxon>
        <taxon>Pacificibacter</taxon>
    </lineage>
</organism>
<proteinExistence type="predicted"/>
<gene>
    <name evidence="1" type="ORF">EDD53_0625</name>
</gene>
<sequence length="137" mass="15244">MGNITTSSYFDIVAMARTKQGTQAPMLLLVGERSQIKDIGTFGTAVSAVFYMDFLELTPDIVKAVNPDLVMSPAISNSFDCLELADLLEQTGFSGRYRVMTDDIPCPEIICREVRQRHPMVDFDVLKAKPVSKKHIN</sequence>
<dbReference type="OrthoDB" id="7864872at2"/>
<evidence type="ECO:0000313" key="1">
    <source>
        <dbReference type="EMBL" id="RPE71505.1"/>
    </source>
</evidence>
<comment type="caution">
    <text evidence="1">The sequence shown here is derived from an EMBL/GenBank/DDBJ whole genome shotgun (WGS) entry which is preliminary data.</text>
</comment>
<reference evidence="1 2" key="1">
    <citation type="submission" date="2018-11" db="EMBL/GenBank/DDBJ databases">
        <title>Genomic Encyclopedia of Type Strains, Phase IV (KMG-IV): sequencing the most valuable type-strain genomes for metagenomic binning, comparative biology and taxonomic classification.</title>
        <authorList>
            <person name="Goeker M."/>
        </authorList>
    </citation>
    <scope>NUCLEOTIDE SEQUENCE [LARGE SCALE GENOMIC DNA]</scope>
    <source>
        <strain evidence="1 2">DSM 104731</strain>
    </source>
</reference>
<keyword evidence="2" id="KW-1185">Reference proteome</keyword>